<reference evidence="2" key="1">
    <citation type="journal article" date="2023" name="Comput. Struct. Biotechnol. J.">
        <title>Discovery of a novel marine Bacteroidetes with a rich repertoire of carbohydrate-active enzymes.</title>
        <authorList>
            <person name="Chen B."/>
            <person name="Liu G."/>
            <person name="Chen Q."/>
            <person name="Wang H."/>
            <person name="Liu L."/>
            <person name="Tang K."/>
        </authorList>
    </citation>
    <scope>NUCLEOTIDE SEQUENCE</scope>
    <source>
        <strain evidence="2">TK19036</strain>
    </source>
</reference>
<proteinExistence type="predicted"/>
<gene>
    <name evidence="2" type="ORF">K4G66_27145</name>
</gene>
<evidence type="ECO:0000256" key="1">
    <source>
        <dbReference type="SAM" id="MobiDB-lite"/>
    </source>
</evidence>
<dbReference type="AlphaFoldDB" id="A0AA49GKN9"/>
<feature type="compositionally biased region" description="Basic and acidic residues" evidence="1">
    <location>
        <begin position="29"/>
        <end position="42"/>
    </location>
</feature>
<dbReference type="InterPro" id="IPR045493">
    <property type="entry name" value="DUF6435"/>
</dbReference>
<accession>A0AA49GKN9</accession>
<dbReference type="NCBIfam" id="NF033487">
    <property type="entry name" value="Lacal_2735_fam"/>
    <property type="match status" value="1"/>
</dbReference>
<protein>
    <submittedName>
        <fullName evidence="2">Lacal_2735 family protein</fullName>
    </submittedName>
</protein>
<organism evidence="2">
    <name type="scientific">Roseihalotalea indica</name>
    <dbReference type="NCBI Taxonomy" id="2867963"/>
    <lineage>
        <taxon>Bacteria</taxon>
        <taxon>Pseudomonadati</taxon>
        <taxon>Bacteroidota</taxon>
        <taxon>Cytophagia</taxon>
        <taxon>Cytophagales</taxon>
        <taxon>Catalimonadaceae</taxon>
        <taxon>Roseihalotalea</taxon>
    </lineage>
</organism>
<dbReference type="EMBL" id="CP120682">
    <property type="protein sequence ID" value="WKN36047.1"/>
    <property type="molecule type" value="Genomic_DNA"/>
</dbReference>
<reference evidence="2" key="2">
    <citation type="journal article" date="2024" name="Antonie Van Leeuwenhoek">
        <title>Roseihalotalea indica gen. nov., sp. nov., a halophilic Bacteroidetes from mesopelagic Southwest Indian Ocean with higher carbohydrate metabolic potential.</title>
        <authorList>
            <person name="Chen B."/>
            <person name="Zhang M."/>
            <person name="Lin D."/>
            <person name="Ye J."/>
            <person name="Tang K."/>
        </authorList>
    </citation>
    <scope>NUCLEOTIDE SEQUENCE</scope>
    <source>
        <strain evidence="2">TK19036</strain>
    </source>
</reference>
<evidence type="ECO:0000313" key="2">
    <source>
        <dbReference type="EMBL" id="WKN36047.1"/>
    </source>
</evidence>
<sequence>MFGLFKKKSQLEKLQEKHRKLLAEAHTLSQRDRKASDQKMAEAEDVSLQIQRLMEKGGDK</sequence>
<feature type="region of interest" description="Disordered" evidence="1">
    <location>
        <begin position="23"/>
        <end position="47"/>
    </location>
</feature>
<name>A0AA49GKN9_9BACT</name>
<dbReference type="Pfam" id="PF20027">
    <property type="entry name" value="DUF6435"/>
    <property type="match status" value="1"/>
</dbReference>